<organism evidence="1 2">
    <name type="scientific">Cannabis sativa</name>
    <name type="common">Hemp</name>
    <name type="synonym">Marijuana</name>
    <dbReference type="NCBI Taxonomy" id="3483"/>
    <lineage>
        <taxon>Eukaryota</taxon>
        <taxon>Viridiplantae</taxon>
        <taxon>Streptophyta</taxon>
        <taxon>Embryophyta</taxon>
        <taxon>Tracheophyta</taxon>
        <taxon>Spermatophyta</taxon>
        <taxon>Magnoliopsida</taxon>
        <taxon>eudicotyledons</taxon>
        <taxon>Gunneridae</taxon>
        <taxon>Pentapetalae</taxon>
        <taxon>rosids</taxon>
        <taxon>fabids</taxon>
        <taxon>Rosales</taxon>
        <taxon>Cannabaceae</taxon>
        <taxon>Cannabis</taxon>
    </lineage>
</organism>
<dbReference type="Proteomes" id="UP000583929">
    <property type="component" value="Unassembled WGS sequence"/>
</dbReference>
<reference evidence="1 2" key="1">
    <citation type="journal article" date="2020" name="bioRxiv">
        <title>Sequence and annotation of 42 cannabis genomes reveals extensive copy number variation in cannabinoid synthesis and pathogen resistance genes.</title>
        <authorList>
            <person name="Mckernan K.J."/>
            <person name="Helbert Y."/>
            <person name="Kane L.T."/>
            <person name="Ebling H."/>
            <person name="Zhang L."/>
            <person name="Liu B."/>
            <person name="Eaton Z."/>
            <person name="Mclaughlin S."/>
            <person name="Kingan S."/>
            <person name="Baybayan P."/>
            <person name="Concepcion G."/>
            <person name="Jordan M."/>
            <person name="Riva A."/>
            <person name="Barbazuk W."/>
            <person name="Harkins T."/>
        </authorList>
    </citation>
    <scope>NUCLEOTIDE SEQUENCE [LARGE SCALE GENOMIC DNA]</scope>
    <source>
        <strain evidence="2">cv. Jamaican Lion 4</strain>
        <tissue evidence="1">Leaf</tissue>
    </source>
</reference>
<proteinExistence type="predicted"/>
<sequence>MRSWEFFASNVDYWVTSVGVSFPLFEPWLNPLSKYVCCFSINHTDVVAGKMKEKNIGALVVGGGSSDRELEGGAVVVCQVKAPTLLLEKGAIPPTMGAGPLTLAEASRSMRRQSLTR</sequence>
<name>A0A7J6FBX8_CANSA</name>
<accession>A0A7J6FBX8</accession>
<keyword evidence="2" id="KW-1185">Reference proteome</keyword>
<comment type="caution">
    <text evidence="1">The sequence shown here is derived from an EMBL/GenBank/DDBJ whole genome shotgun (WGS) entry which is preliminary data.</text>
</comment>
<protein>
    <submittedName>
        <fullName evidence="1">Uncharacterized protein</fullName>
    </submittedName>
</protein>
<evidence type="ECO:0000313" key="1">
    <source>
        <dbReference type="EMBL" id="KAF4368145.1"/>
    </source>
</evidence>
<dbReference type="EMBL" id="JAATIQ010000236">
    <property type="protein sequence ID" value="KAF4368145.1"/>
    <property type="molecule type" value="Genomic_DNA"/>
</dbReference>
<gene>
    <name evidence="1" type="ORF">G4B88_025067</name>
</gene>
<dbReference type="AlphaFoldDB" id="A0A7J6FBX8"/>
<evidence type="ECO:0000313" key="2">
    <source>
        <dbReference type="Proteomes" id="UP000583929"/>
    </source>
</evidence>